<sequence>MLDELLGLCYNIPLQGDVPRNYGGTTTVFSWTTNSFCRSSGIVSIPLFRSMKQKLYGLHESLEDLWSLNEGAAWTWTLVVNCNSCGRSTVRAYMSIRHHLPAWRFAREDMGDDADAVKRDLPRFVSTYGPHGLLFWKDEDWVEHMSCY</sequence>
<accession>A0A6A6ZI76</accession>
<gene>
    <name evidence="1" type="ORF">CC86DRAFT_115197</name>
</gene>
<evidence type="ECO:0000313" key="1">
    <source>
        <dbReference type="EMBL" id="KAF2820578.1"/>
    </source>
</evidence>
<dbReference type="AlphaFoldDB" id="A0A6A6ZI76"/>
<organism evidence="1 2">
    <name type="scientific">Ophiobolus disseminans</name>
    <dbReference type="NCBI Taxonomy" id="1469910"/>
    <lineage>
        <taxon>Eukaryota</taxon>
        <taxon>Fungi</taxon>
        <taxon>Dikarya</taxon>
        <taxon>Ascomycota</taxon>
        <taxon>Pezizomycotina</taxon>
        <taxon>Dothideomycetes</taxon>
        <taxon>Pleosporomycetidae</taxon>
        <taxon>Pleosporales</taxon>
        <taxon>Pleosporineae</taxon>
        <taxon>Phaeosphaeriaceae</taxon>
        <taxon>Ophiobolus</taxon>
    </lineage>
</organism>
<evidence type="ECO:0000313" key="2">
    <source>
        <dbReference type="Proteomes" id="UP000799424"/>
    </source>
</evidence>
<dbReference type="Proteomes" id="UP000799424">
    <property type="component" value="Unassembled WGS sequence"/>
</dbReference>
<dbReference type="EMBL" id="MU006240">
    <property type="protein sequence ID" value="KAF2820578.1"/>
    <property type="molecule type" value="Genomic_DNA"/>
</dbReference>
<reference evidence="1" key="1">
    <citation type="journal article" date="2020" name="Stud. Mycol.">
        <title>101 Dothideomycetes genomes: a test case for predicting lifestyles and emergence of pathogens.</title>
        <authorList>
            <person name="Haridas S."/>
            <person name="Albert R."/>
            <person name="Binder M."/>
            <person name="Bloem J."/>
            <person name="Labutti K."/>
            <person name="Salamov A."/>
            <person name="Andreopoulos B."/>
            <person name="Baker S."/>
            <person name="Barry K."/>
            <person name="Bills G."/>
            <person name="Bluhm B."/>
            <person name="Cannon C."/>
            <person name="Castanera R."/>
            <person name="Culley D."/>
            <person name="Daum C."/>
            <person name="Ezra D."/>
            <person name="Gonzalez J."/>
            <person name="Henrissat B."/>
            <person name="Kuo A."/>
            <person name="Liang C."/>
            <person name="Lipzen A."/>
            <person name="Lutzoni F."/>
            <person name="Magnuson J."/>
            <person name="Mondo S."/>
            <person name="Nolan M."/>
            <person name="Ohm R."/>
            <person name="Pangilinan J."/>
            <person name="Park H.-J."/>
            <person name="Ramirez L."/>
            <person name="Alfaro M."/>
            <person name="Sun H."/>
            <person name="Tritt A."/>
            <person name="Yoshinaga Y."/>
            <person name="Zwiers L.-H."/>
            <person name="Turgeon B."/>
            <person name="Goodwin S."/>
            <person name="Spatafora J."/>
            <person name="Crous P."/>
            <person name="Grigoriev I."/>
        </authorList>
    </citation>
    <scope>NUCLEOTIDE SEQUENCE</scope>
    <source>
        <strain evidence="1">CBS 113818</strain>
    </source>
</reference>
<name>A0A6A6ZI76_9PLEO</name>
<keyword evidence="2" id="KW-1185">Reference proteome</keyword>
<protein>
    <submittedName>
        <fullName evidence="1">Uncharacterized protein</fullName>
    </submittedName>
</protein>
<proteinExistence type="predicted"/>